<name>A0A8H7WCK0_9HELO</name>
<dbReference type="OrthoDB" id="2379805at2759"/>
<dbReference type="GO" id="GO:0004096">
    <property type="term" value="F:catalase activity"/>
    <property type="evidence" value="ECO:0007669"/>
    <property type="project" value="InterPro"/>
</dbReference>
<dbReference type="GO" id="GO:0042744">
    <property type="term" value="P:hydrogen peroxide catabolic process"/>
    <property type="evidence" value="ECO:0007669"/>
    <property type="project" value="TreeGrafter"/>
</dbReference>
<sequence>MPFPSDEVLMKTAADVVAGFQAVFGKHPGYRPAHAKGEIFSGTFTPSEEAKKLSTAPHFNKPSTPVWVRFSNSTGIPNIPDTDPNGDPRGIAIRFHLGDRKHTDVISHSVDFFPTRTGAEFLEFLQALMGGTIGEFLGSHPPAMAFVQAPKPPPVSFATLKYFSVTAFKLIDAAGKETFIRYQFVPDAGVQSLDAEAVKEKGPNYLQEELEARVASAPIGFKLVAQVAAEGDVTDDATVHWPADRPIIELGKFTLDAVVPENLKEQKYIIFDPIPRVEGVGPSDDPLLEMRAAIYLISGKQRRAAEYAE</sequence>
<dbReference type="PANTHER" id="PTHR11465">
    <property type="entry name" value="CATALASE"/>
    <property type="match status" value="1"/>
</dbReference>
<accession>A0A8H7WCK0</accession>
<dbReference type="GO" id="GO:0042542">
    <property type="term" value="P:response to hydrogen peroxide"/>
    <property type="evidence" value="ECO:0007669"/>
    <property type="project" value="TreeGrafter"/>
</dbReference>
<dbReference type="GO" id="GO:0005777">
    <property type="term" value="C:peroxisome"/>
    <property type="evidence" value="ECO:0007669"/>
    <property type="project" value="TreeGrafter"/>
</dbReference>
<evidence type="ECO:0000313" key="2">
    <source>
        <dbReference type="EMBL" id="KAG4422292.1"/>
    </source>
</evidence>
<dbReference type="InterPro" id="IPR011614">
    <property type="entry name" value="Catalase_core"/>
</dbReference>
<dbReference type="EMBL" id="JAFJYH010000051">
    <property type="protein sequence ID" value="KAG4422292.1"/>
    <property type="molecule type" value="Genomic_DNA"/>
</dbReference>
<dbReference type="SUPFAM" id="SSF56634">
    <property type="entry name" value="Heme-dependent catalase-like"/>
    <property type="match status" value="1"/>
</dbReference>
<comment type="caution">
    <text evidence="2">The sequence shown here is derived from an EMBL/GenBank/DDBJ whole genome shotgun (WGS) entry which is preliminary data.</text>
</comment>
<dbReference type="GO" id="GO:0020037">
    <property type="term" value="F:heme binding"/>
    <property type="evidence" value="ECO:0007669"/>
    <property type="project" value="InterPro"/>
</dbReference>
<dbReference type="InterPro" id="IPR020835">
    <property type="entry name" value="Catalase_sf"/>
</dbReference>
<feature type="domain" description="Catalase core" evidence="1">
    <location>
        <begin position="1"/>
        <end position="309"/>
    </location>
</feature>
<dbReference type="CDD" id="cd08153">
    <property type="entry name" value="srpA_like"/>
    <property type="match status" value="1"/>
</dbReference>
<dbReference type="PRINTS" id="PR00067">
    <property type="entry name" value="CATALASE"/>
</dbReference>
<evidence type="ECO:0000259" key="1">
    <source>
        <dbReference type="SMART" id="SM01060"/>
    </source>
</evidence>
<protein>
    <recommendedName>
        <fullName evidence="1">Catalase core domain-containing protein</fullName>
    </recommendedName>
</protein>
<evidence type="ECO:0000313" key="3">
    <source>
        <dbReference type="Proteomes" id="UP000664132"/>
    </source>
</evidence>
<dbReference type="Gene3D" id="1.20.1280.120">
    <property type="match status" value="1"/>
</dbReference>
<dbReference type="PROSITE" id="PS51402">
    <property type="entry name" value="CATALASE_3"/>
    <property type="match status" value="1"/>
</dbReference>
<gene>
    <name evidence="2" type="ORF">IFR04_004558</name>
</gene>
<reference evidence="2" key="1">
    <citation type="submission" date="2021-02" db="EMBL/GenBank/DDBJ databases">
        <title>Genome sequence Cadophora malorum strain M34.</title>
        <authorList>
            <person name="Stefanovic E."/>
            <person name="Vu D."/>
            <person name="Scully C."/>
            <person name="Dijksterhuis J."/>
            <person name="Roader J."/>
            <person name="Houbraken J."/>
        </authorList>
    </citation>
    <scope>NUCLEOTIDE SEQUENCE</scope>
    <source>
        <strain evidence="2">M34</strain>
    </source>
</reference>
<dbReference type="InterPro" id="IPR024168">
    <property type="entry name" value="Catalase_SrpA-type_pred"/>
</dbReference>
<proteinExistence type="predicted"/>
<organism evidence="2 3">
    <name type="scientific">Cadophora malorum</name>
    <dbReference type="NCBI Taxonomy" id="108018"/>
    <lineage>
        <taxon>Eukaryota</taxon>
        <taxon>Fungi</taxon>
        <taxon>Dikarya</taxon>
        <taxon>Ascomycota</taxon>
        <taxon>Pezizomycotina</taxon>
        <taxon>Leotiomycetes</taxon>
        <taxon>Helotiales</taxon>
        <taxon>Ploettnerulaceae</taxon>
        <taxon>Cadophora</taxon>
    </lineage>
</organism>
<dbReference type="Gene3D" id="2.40.180.10">
    <property type="entry name" value="Catalase core domain"/>
    <property type="match status" value="1"/>
</dbReference>
<dbReference type="Pfam" id="PF00199">
    <property type="entry name" value="Catalase"/>
    <property type="match status" value="1"/>
</dbReference>
<dbReference type="PIRSF" id="PIRSF000296">
    <property type="entry name" value="SrpA"/>
    <property type="match status" value="1"/>
</dbReference>
<dbReference type="SMART" id="SM01060">
    <property type="entry name" value="Catalase"/>
    <property type="match status" value="1"/>
</dbReference>
<dbReference type="GO" id="GO:0005739">
    <property type="term" value="C:mitochondrion"/>
    <property type="evidence" value="ECO:0007669"/>
    <property type="project" value="TreeGrafter"/>
</dbReference>
<dbReference type="InterPro" id="IPR018028">
    <property type="entry name" value="Catalase"/>
</dbReference>
<keyword evidence="3" id="KW-1185">Reference proteome</keyword>
<dbReference type="PANTHER" id="PTHR11465:SF62">
    <property type="entry name" value="CATALASE T"/>
    <property type="match status" value="1"/>
</dbReference>
<dbReference type="Proteomes" id="UP000664132">
    <property type="component" value="Unassembled WGS sequence"/>
</dbReference>
<dbReference type="AlphaFoldDB" id="A0A8H7WCK0"/>